<dbReference type="Pfam" id="PF22073">
    <property type="entry name" value="Cep192_D4"/>
    <property type="match status" value="1"/>
</dbReference>
<evidence type="ECO:0000313" key="3">
    <source>
        <dbReference type="Proteomes" id="UP000030661"/>
    </source>
</evidence>
<accession>A0A081C546</accession>
<dbReference type="EMBL" id="DF820470">
    <property type="protein sequence ID" value="GAK59701.1"/>
    <property type="molecule type" value="Genomic_DNA"/>
</dbReference>
<reference evidence="2" key="1">
    <citation type="journal article" date="2015" name="PeerJ">
        <title>First genomic representation of candidate bacterial phylum KSB3 points to enhanced environmental sensing as a trigger of wastewater bulking.</title>
        <authorList>
            <person name="Sekiguchi Y."/>
            <person name="Ohashi A."/>
            <person name="Parks D.H."/>
            <person name="Yamauchi T."/>
            <person name="Tyson G.W."/>
            <person name="Hugenholtz P."/>
        </authorList>
    </citation>
    <scope>NUCLEOTIDE SEQUENCE [LARGE SCALE GENOMIC DNA]</scope>
</reference>
<dbReference type="PROSITE" id="PS51257">
    <property type="entry name" value="PROKAR_LIPOPROTEIN"/>
    <property type="match status" value="1"/>
</dbReference>
<protein>
    <recommendedName>
        <fullName evidence="1">Cep192/Spd-2-like domain-containing protein</fullName>
    </recommendedName>
</protein>
<dbReference type="InterPro" id="IPR013783">
    <property type="entry name" value="Ig-like_fold"/>
</dbReference>
<keyword evidence="3" id="KW-1185">Reference proteome</keyword>
<evidence type="ECO:0000313" key="2">
    <source>
        <dbReference type="EMBL" id="GAK59701.1"/>
    </source>
</evidence>
<proteinExistence type="predicted"/>
<dbReference type="Gene3D" id="2.60.40.10">
    <property type="entry name" value="Immunoglobulins"/>
    <property type="match status" value="1"/>
</dbReference>
<dbReference type="InterPro" id="IPR054090">
    <property type="entry name" value="Cep192_Spd-2-like_dom"/>
</dbReference>
<dbReference type="HOGENOM" id="CLU_1727743_0_0_0"/>
<evidence type="ECO:0000259" key="1">
    <source>
        <dbReference type="Pfam" id="PF22073"/>
    </source>
</evidence>
<dbReference type="AlphaFoldDB" id="A0A081C546"/>
<organism evidence="2">
    <name type="scientific">Vecturithrix granuli</name>
    <dbReference type="NCBI Taxonomy" id="1499967"/>
    <lineage>
        <taxon>Bacteria</taxon>
        <taxon>Candidatus Moduliflexota</taxon>
        <taxon>Candidatus Vecturitrichia</taxon>
        <taxon>Candidatus Vecturitrichales</taxon>
        <taxon>Candidatus Vecturitrichaceae</taxon>
        <taxon>Candidatus Vecturithrix</taxon>
    </lineage>
</organism>
<dbReference type="Proteomes" id="UP000030661">
    <property type="component" value="Unassembled WGS sequence"/>
</dbReference>
<name>A0A081C546_VECG1</name>
<feature type="domain" description="Cep192/Spd-2-like" evidence="1">
    <location>
        <begin position="44"/>
        <end position="140"/>
    </location>
</feature>
<sequence length="157" mass="17218">MINIRKNRINMITVLLITGLCMGILLAGCSDEDTDSILPNVVLSLTSLNFGEVNVGQFFVATVTVRNLTSGNVIVERVTSTNDVFQVGGYFSNNQLIALEMPFSIETNASRTLYIGFYPQAEQQYEGKVVIESITEDTSRQETDLLDVLGVGVSNQE</sequence>
<gene>
    <name evidence="2" type="ORF">U27_06686</name>
</gene>